<keyword evidence="1" id="KW-0812">Transmembrane</keyword>
<dbReference type="OrthoDB" id="320135at2"/>
<evidence type="ECO:0000313" key="2">
    <source>
        <dbReference type="EMBL" id="TDY67257.1"/>
    </source>
</evidence>
<name>A0A4R8MJY7_LEPME</name>
<dbReference type="AlphaFoldDB" id="A0A4R8MJY7"/>
<keyword evidence="1" id="KW-0472">Membrane</keyword>
<dbReference type="EMBL" id="SORO01000004">
    <property type="protein sequence ID" value="TDY67257.1"/>
    <property type="molecule type" value="Genomic_DNA"/>
</dbReference>
<dbReference type="RefSeq" id="WP_004787029.1">
    <property type="nucleotide sequence ID" value="NZ_SORO01000004.1"/>
</dbReference>
<dbReference type="GeneID" id="79828938"/>
<gene>
    <name evidence="2" type="ORF">CLV96_3678</name>
</gene>
<keyword evidence="3" id="KW-1185">Reference proteome</keyword>
<comment type="caution">
    <text evidence="2">The sequence shown here is derived from an EMBL/GenBank/DDBJ whole genome shotgun (WGS) entry which is preliminary data.</text>
</comment>
<sequence>MKPLWSILILFFITTCSHRKTDSLLWLFPLLGNTNVTQSLPDEPTNPVGVTVPTSIRLSILSPESIETFCPLYGGLLIQYIEGEERTCSPSELDPSCIGIKLDENGIPILLDPRSYVGIDFPTTIEVGDRLFPKDKKSNLFCFLRPIPIDNNHVEMYSFQNQSNNASLNNCYYNLSETRCIDRFPLLGRASFIIPKEFPIDVSDGNGHAGSHTLELKFVTEDNLFTTCTYIGNEHKSIQGFTANAYIAGNPDSKGKTGHCVQCESNYCNSVDPSTGLVLPSVEVNRFTIPVGETVIAKTEISLSVIKGQGPFKHSTRWMIENFQQFVSFEELSVLPASSIFLLWFIVPTFVMVFYFYHKKWKHWLKKKTNE</sequence>
<proteinExistence type="predicted"/>
<evidence type="ECO:0000313" key="3">
    <source>
        <dbReference type="Proteomes" id="UP000294684"/>
    </source>
</evidence>
<dbReference type="STRING" id="1193051.LEP1GSC017_1026"/>
<keyword evidence="1" id="KW-1133">Transmembrane helix</keyword>
<feature type="transmembrane region" description="Helical" evidence="1">
    <location>
        <begin position="334"/>
        <end position="357"/>
    </location>
</feature>
<dbReference type="Proteomes" id="UP000294684">
    <property type="component" value="Unassembled WGS sequence"/>
</dbReference>
<evidence type="ECO:0000256" key="1">
    <source>
        <dbReference type="SAM" id="Phobius"/>
    </source>
</evidence>
<reference evidence="2 3" key="1">
    <citation type="submission" date="2019-03" db="EMBL/GenBank/DDBJ databases">
        <title>Genomic Encyclopedia of Archaeal and Bacterial Type Strains, Phase II (KMG-II): from individual species to whole genera.</title>
        <authorList>
            <person name="Goeker M."/>
        </authorList>
    </citation>
    <scope>NUCLEOTIDE SEQUENCE [LARGE SCALE GENOMIC DNA]</scope>
    <source>
        <strain evidence="2 3">DSM 21537</strain>
    </source>
</reference>
<protein>
    <submittedName>
        <fullName evidence="2">Uncharacterized protein</fullName>
    </submittedName>
</protein>
<organism evidence="2 3">
    <name type="scientific">Leptospira meyeri</name>
    <dbReference type="NCBI Taxonomy" id="29508"/>
    <lineage>
        <taxon>Bacteria</taxon>
        <taxon>Pseudomonadati</taxon>
        <taxon>Spirochaetota</taxon>
        <taxon>Spirochaetia</taxon>
        <taxon>Leptospirales</taxon>
        <taxon>Leptospiraceae</taxon>
        <taxon>Leptospira</taxon>
    </lineage>
</organism>
<accession>A0A4R8MJY7</accession>